<dbReference type="EMBL" id="GDKF01009415">
    <property type="protein sequence ID" value="JAT69207.1"/>
    <property type="molecule type" value="Transcribed_RNA"/>
</dbReference>
<reference evidence="5" key="1">
    <citation type="submission" date="2015-08" db="EMBL/GenBank/DDBJ databases">
        <authorList>
            <person name="Babu N.S."/>
            <person name="Beckwith C.J."/>
            <person name="Beseler K.G."/>
            <person name="Brison A."/>
            <person name="Carone J.V."/>
            <person name="Caskin T.P."/>
            <person name="Diamond M."/>
            <person name="Durham M.E."/>
            <person name="Foxe J.M."/>
            <person name="Go M."/>
            <person name="Henderson B.A."/>
            <person name="Jones I.B."/>
            <person name="McGettigan J.A."/>
            <person name="Micheletti S.J."/>
            <person name="Nasrallah M.E."/>
            <person name="Ortiz D."/>
            <person name="Piller C.R."/>
            <person name="Privatt S.R."/>
            <person name="Schneider S.L."/>
            <person name="Sharp S."/>
            <person name="Smith T.C."/>
            <person name="Stanton J.D."/>
            <person name="Ullery H.E."/>
            <person name="Wilson R.J."/>
            <person name="Serrano M.G."/>
            <person name="Buck G."/>
            <person name="Lee V."/>
            <person name="Wang Y."/>
            <person name="Carvalho R."/>
            <person name="Voegtly L."/>
            <person name="Shi R."/>
            <person name="Duckworth R."/>
            <person name="Johnson A."/>
            <person name="Loviza R."/>
            <person name="Walstead R."/>
            <person name="Shah Z."/>
            <person name="Kiflezghi M."/>
            <person name="Wade K."/>
            <person name="Ball S.L."/>
            <person name="Bradley K.W."/>
            <person name="Asai D.J."/>
            <person name="Bowman C.A."/>
            <person name="Russell D.A."/>
            <person name="Pope W.H."/>
            <person name="Jacobs-Sera D."/>
            <person name="Hendrix R.W."/>
            <person name="Hatfull G.F."/>
        </authorList>
    </citation>
    <scope>NUCLEOTIDE SEQUENCE</scope>
</reference>
<feature type="signal peptide" evidence="3">
    <location>
        <begin position="1"/>
        <end position="35"/>
    </location>
</feature>
<dbReference type="InterPro" id="IPR011641">
    <property type="entry name" value="Tyr-kin_ephrin_A/B_rcpt-like"/>
</dbReference>
<dbReference type="AlphaFoldDB" id="A0A1D1ZQW5"/>
<dbReference type="InterPro" id="IPR009030">
    <property type="entry name" value="Growth_fac_rcpt_cys_sf"/>
</dbReference>
<evidence type="ECO:0000313" key="5">
    <source>
        <dbReference type="EMBL" id="JAT69207.1"/>
    </source>
</evidence>
<feature type="chain" id="PRO_5008901187" description="Tyrosine-protein kinase ephrin type A/B receptor-like domain-containing protein" evidence="3">
    <location>
        <begin position="36"/>
        <end position="864"/>
    </location>
</feature>
<dbReference type="SMART" id="SM01411">
    <property type="entry name" value="Ephrin_rec_like"/>
    <property type="match status" value="2"/>
</dbReference>
<dbReference type="Gene3D" id="2.10.50.10">
    <property type="entry name" value="Tumor Necrosis Factor Receptor, subunit A, domain 2"/>
    <property type="match status" value="2"/>
</dbReference>
<evidence type="ECO:0000259" key="4">
    <source>
        <dbReference type="Pfam" id="PF07699"/>
    </source>
</evidence>
<accession>A0A1D1ZQW5</accession>
<dbReference type="PANTHER" id="PTHR46967">
    <property type="entry name" value="INSULIN-LIKE GROWTH FACTOR BINDING PROTEIN,N-TERMINAL"/>
    <property type="match status" value="1"/>
</dbReference>
<dbReference type="PANTHER" id="PTHR46967:SF1">
    <property type="entry name" value="KERATIN-ASSOCIATED PROTEIN 16-1-LIKE"/>
    <property type="match status" value="1"/>
</dbReference>
<evidence type="ECO:0000256" key="3">
    <source>
        <dbReference type="SAM" id="SignalP"/>
    </source>
</evidence>
<keyword evidence="2" id="KW-1133">Transmembrane helix</keyword>
<dbReference type="CDD" id="cd00185">
    <property type="entry name" value="TNFRSF"/>
    <property type="match status" value="1"/>
</dbReference>
<dbReference type="SUPFAM" id="SSF57184">
    <property type="entry name" value="Growth factor receptor domain"/>
    <property type="match status" value="1"/>
</dbReference>
<keyword evidence="3" id="KW-0732">Signal</keyword>
<feature type="region of interest" description="Disordered" evidence="1">
    <location>
        <begin position="537"/>
        <end position="564"/>
    </location>
</feature>
<evidence type="ECO:0000256" key="2">
    <source>
        <dbReference type="SAM" id="Phobius"/>
    </source>
</evidence>
<name>A0A1D1ZQW5_AUXPR</name>
<keyword evidence="2" id="KW-0812">Transmembrane</keyword>
<protein>
    <recommendedName>
        <fullName evidence="4">Tyrosine-protein kinase ephrin type A/B receptor-like domain-containing protein</fullName>
    </recommendedName>
</protein>
<feature type="compositionally biased region" description="Low complexity" evidence="1">
    <location>
        <begin position="537"/>
        <end position="550"/>
    </location>
</feature>
<proteinExistence type="predicted"/>
<keyword evidence="2" id="KW-0472">Membrane</keyword>
<feature type="domain" description="Tyrosine-protein kinase ephrin type A/B receptor-like" evidence="4">
    <location>
        <begin position="597"/>
        <end position="639"/>
    </location>
</feature>
<dbReference type="Pfam" id="PF07699">
    <property type="entry name" value="Ephrin_rec_like"/>
    <property type="match status" value="1"/>
</dbReference>
<evidence type="ECO:0000256" key="1">
    <source>
        <dbReference type="SAM" id="MobiDB-lite"/>
    </source>
</evidence>
<feature type="transmembrane region" description="Helical" evidence="2">
    <location>
        <begin position="817"/>
        <end position="840"/>
    </location>
</feature>
<organism evidence="5">
    <name type="scientific">Auxenochlorella protothecoides</name>
    <name type="common">Green microalga</name>
    <name type="synonym">Chlorella protothecoides</name>
    <dbReference type="NCBI Taxonomy" id="3075"/>
    <lineage>
        <taxon>Eukaryota</taxon>
        <taxon>Viridiplantae</taxon>
        <taxon>Chlorophyta</taxon>
        <taxon>core chlorophytes</taxon>
        <taxon>Trebouxiophyceae</taxon>
        <taxon>Chlorellales</taxon>
        <taxon>Chlorellaceae</taxon>
        <taxon>Auxenochlorella</taxon>
    </lineage>
</organism>
<feature type="region of interest" description="Disordered" evidence="1">
    <location>
        <begin position="314"/>
        <end position="356"/>
    </location>
</feature>
<gene>
    <name evidence="5" type="ORF">g.1495</name>
</gene>
<sequence length="864" mass="86194">MRPPKGALGGRAARSWHLLVSCLLVLLLGLRPGLAKEALEVSFAAGQSVHAPGVGQVPLRLSSLPSDPLAVLWEVEGLSPCDPADVLPAAARAGVALFQNLTSLDIAIPIAWSAMHSNETCSLGLRLTPLSGSASVRPQLGTAALIAFPLPPGTCPPGTAVAGASQAVRAVLGSASDVNSTADGTVSGAVLLSRTSRLLALAVRGQGNSSLTLSARQQGDQEVYAAMVENGVENVTLCAVPAEDYELRVRLNTGGDWVPAQGGACPCRLPGGEGLVEASSAGAGANETALLGAGPCSSWRLDLGVGPNQFDLVPRRADGSGAGNEIPGEGSAAAVPASTPGAPPRGAPPSSLSVVRRAPPSHVRLASLNLTTPAGTTATLCAAAGAAPRVSAQSLQALALADGAVDGVGRCIPGVRLNVSVPAPSEFVSLRAGLAFPHVEGIRVEAGGQVLTRGGVGDGADADGGGDALSFPPTAPPETFLPAAFVMRLPSDMPVDLDVLVVAEDGVTSARYPLRLLRRGTAGPAGAARGAAGAFAPLAEGPAPEPLAHGGLEEEQGPLQAGDGDFGHGGANCTACPPGWASSTLNASACTMCPPGTQASQAQASTCQSCPAGSYSYSWGASACQRCMAGTFSSGPGSTLCRLCPSGVTTQDGATSCEAGVGAGSAAGAGAQQRFAVVVSFAVMVRGIDVDAAVLQAGVAASPADIVAALIRADTAVAFNVSLASVSVSTAELASRRTLRAVVSASLDVAVPDNATAPEIAAALEVQRLSADAPIAWLADDPDSFFARTTQTLAVTVTAGGAATQEVRPDAHLPPLLVWPLAGPGLACLGVGLALLLPLLPRGEGWGRRLRRTLSPRRAARSIA</sequence>